<accession>A0A1I6AE94</accession>
<dbReference type="RefSeq" id="WP_093537982.1">
    <property type="nucleotide sequence ID" value="NZ_FOXU01000007.1"/>
</dbReference>
<evidence type="ECO:0000313" key="3">
    <source>
        <dbReference type="Proteomes" id="UP000198734"/>
    </source>
</evidence>
<dbReference type="AlphaFoldDB" id="A0A1I6AE94"/>
<evidence type="ECO:0000313" key="2">
    <source>
        <dbReference type="EMBL" id="SFQ67038.1"/>
    </source>
</evidence>
<feature type="transmembrane region" description="Helical" evidence="1">
    <location>
        <begin position="346"/>
        <end position="364"/>
    </location>
</feature>
<sequence>MRSMLKTLFIIEKTNKKNIFACLIVALCIIGMVVYANSTELGNPIKEKSSESLPVKVAMNKFQIVDASEYGDGSDIYKNIVKQYYTYPKQGMALKTEQPELFVDTAIELTELRKQAFEMENYNLVAGNLPSKIENEMDSSYYKYLKKHSLELSFGSLSFYPFLAFLFSVVGSVWFVLICIYSSNIMIEDFRHISIIKGYPIAFSKYVLAKCMTSMSIVVIFIIELIICSLPLIYFKGLGQASYPVAVFNGDVMIYPIYKYIAVSIIYMIVLAIFAILLSVILNVLLKNVYLTIFVQVMLVVLPILFPGLIELIPFNPFNYVNFPSVLNGESLNLATPVALNSNAGLLYLCISIGLLMAIIKWVLSTGKLQKI</sequence>
<feature type="transmembrane region" description="Helical" evidence="1">
    <location>
        <begin position="289"/>
        <end position="310"/>
    </location>
</feature>
<feature type="transmembrane region" description="Helical" evidence="1">
    <location>
        <begin position="215"/>
        <end position="237"/>
    </location>
</feature>
<organism evidence="2 3">
    <name type="scientific">Psychrobacillus psychrotolerans</name>
    <dbReference type="NCBI Taxonomy" id="126156"/>
    <lineage>
        <taxon>Bacteria</taxon>
        <taxon>Bacillati</taxon>
        <taxon>Bacillota</taxon>
        <taxon>Bacilli</taxon>
        <taxon>Bacillales</taxon>
        <taxon>Bacillaceae</taxon>
        <taxon>Psychrobacillus</taxon>
    </lineage>
</organism>
<protein>
    <recommendedName>
        <fullName evidence="4">ABC-2 family transporter protein</fullName>
    </recommendedName>
</protein>
<reference evidence="3" key="1">
    <citation type="submission" date="2016-10" db="EMBL/GenBank/DDBJ databases">
        <authorList>
            <person name="Varghese N."/>
            <person name="Submissions S."/>
        </authorList>
    </citation>
    <scope>NUCLEOTIDE SEQUENCE [LARGE SCALE GENOMIC DNA]</scope>
    <source>
        <strain evidence="3">DSM 11706</strain>
    </source>
</reference>
<proteinExistence type="predicted"/>
<feature type="transmembrane region" description="Helical" evidence="1">
    <location>
        <begin position="159"/>
        <end position="181"/>
    </location>
</feature>
<dbReference type="EMBL" id="FOXU01000007">
    <property type="protein sequence ID" value="SFQ67038.1"/>
    <property type="molecule type" value="Genomic_DNA"/>
</dbReference>
<keyword evidence="1" id="KW-0472">Membrane</keyword>
<dbReference type="OrthoDB" id="2167251at2"/>
<evidence type="ECO:0000256" key="1">
    <source>
        <dbReference type="SAM" id="Phobius"/>
    </source>
</evidence>
<dbReference type="STRING" id="126156.SAMN05421670_3326"/>
<evidence type="ECO:0008006" key="4">
    <source>
        <dbReference type="Google" id="ProtNLM"/>
    </source>
</evidence>
<feature type="transmembrane region" description="Helical" evidence="1">
    <location>
        <begin position="257"/>
        <end position="282"/>
    </location>
</feature>
<dbReference type="Proteomes" id="UP000198734">
    <property type="component" value="Unassembled WGS sequence"/>
</dbReference>
<keyword evidence="1" id="KW-0812">Transmembrane</keyword>
<name>A0A1I6AE94_9BACI</name>
<keyword evidence="1" id="KW-1133">Transmembrane helix</keyword>
<keyword evidence="3" id="KW-1185">Reference proteome</keyword>
<gene>
    <name evidence="2" type="ORF">SAMN05421670_3326</name>
</gene>